<dbReference type="KEGG" id="more:E1B28_013846"/>
<accession>A0A9P7ULI4</accession>
<dbReference type="EMBL" id="MU249552">
    <property type="protein sequence ID" value="KAG7085306.1"/>
    <property type="molecule type" value="Genomic_DNA"/>
</dbReference>
<evidence type="ECO:0000313" key="1">
    <source>
        <dbReference type="EMBL" id="KAG7085306.1"/>
    </source>
</evidence>
<name>A0A9P7ULI4_9AGAR</name>
<comment type="caution">
    <text evidence="1">The sequence shown here is derived from an EMBL/GenBank/DDBJ whole genome shotgun (WGS) entry which is preliminary data.</text>
</comment>
<keyword evidence="2" id="KW-1185">Reference proteome</keyword>
<gene>
    <name evidence="1" type="ORF">E1B28_013846</name>
</gene>
<dbReference type="Proteomes" id="UP001049176">
    <property type="component" value="Unassembled WGS sequence"/>
</dbReference>
<dbReference type="GeneID" id="66082921"/>
<organism evidence="1 2">
    <name type="scientific">Marasmius oreades</name>
    <name type="common">fairy-ring Marasmius</name>
    <dbReference type="NCBI Taxonomy" id="181124"/>
    <lineage>
        <taxon>Eukaryota</taxon>
        <taxon>Fungi</taxon>
        <taxon>Dikarya</taxon>
        <taxon>Basidiomycota</taxon>
        <taxon>Agaricomycotina</taxon>
        <taxon>Agaricomycetes</taxon>
        <taxon>Agaricomycetidae</taxon>
        <taxon>Agaricales</taxon>
        <taxon>Marasmiineae</taxon>
        <taxon>Marasmiaceae</taxon>
        <taxon>Marasmius</taxon>
    </lineage>
</organism>
<reference evidence="1" key="1">
    <citation type="journal article" date="2021" name="Genome Biol. Evol.">
        <title>The assembled and annotated genome of the fairy-ring fungus Marasmius oreades.</title>
        <authorList>
            <person name="Hiltunen M."/>
            <person name="Ament-Velasquez S.L."/>
            <person name="Johannesson H."/>
        </authorList>
    </citation>
    <scope>NUCLEOTIDE SEQUENCE</scope>
    <source>
        <strain evidence="1">03SP1</strain>
    </source>
</reference>
<evidence type="ECO:0000313" key="2">
    <source>
        <dbReference type="Proteomes" id="UP001049176"/>
    </source>
</evidence>
<dbReference type="AlphaFoldDB" id="A0A9P7ULI4"/>
<proteinExistence type="predicted"/>
<protein>
    <submittedName>
        <fullName evidence="1">Uncharacterized protein</fullName>
    </submittedName>
</protein>
<sequence>MGSRLSVTVTEHSAGWDNREEGAFRFSYLAQQPLAFSRLQFHAAEGGGELGNLETHVSVRFSSIRQLVCFPETYPQQTLRSQGARPTERNDSVPAATSICYSFDPFLLCTPVKNLIIQYGPR</sequence>
<dbReference type="RefSeq" id="XP_043001777.1">
    <property type="nucleotide sequence ID" value="XM_043160651.1"/>
</dbReference>